<gene>
    <name evidence="6" type="primary">rbsR</name>
    <name evidence="6" type="ORF">COCCU_10255</name>
</gene>
<evidence type="ECO:0000313" key="6">
    <source>
        <dbReference type="EMBL" id="QGU07970.1"/>
    </source>
</evidence>
<dbReference type="InterPro" id="IPR028082">
    <property type="entry name" value="Peripla_BP_I"/>
</dbReference>
<keyword evidence="3" id="KW-0238">DNA-binding</keyword>
<dbReference type="CDD" id="cd01392">
    <property type="entry name" value="HTH_LacI"/>
    <property type="match status" value="1"/>
</dbReference>
<dbReference type="PANTHER" id="PTHR30146">
    <property type="entry name" value="LACI-RELATED TRANSCRIPTIONAL REPRESSOR"/>
    <property type="match status" value="1"/>
</dbReference>
<proteinExistence type="predicted"/>
<dbReference type="GO" id="GO:0000976">
    <property type="term" value="F:transcription cis-regulatory region binding"/>
    <property type="evidence" value="ECO:0007669"/>
    <property type="project" value="TreeGrafter"/>
</dbReference>
<dbReference type="Pfam" id="PF00356">
    <property type="entry name" value="LacI"/>
    <property type="match status" value="1"/>
</dbReference>
<organism evidence="6 7">
    <name type="scientific">Corynebacterium occultum</name>
    <dbReference type="NCBI Taxonomy" id="2675219"/>
    <lineage>
        <taxon>Bacteria</taxon>
        <taxon>Bacillati</taxon>
        <taxon>Actinomycetota</taxon>
        <taxon>Actinomycetes</taxon>
        <taxon>Mycobacteriales</taxon>
        <taxon>Corynebacteriaceae</taxon>
        <taxon>Corynebacterium</taxon>
    </lineage>
</organism>
<accession>A0A6B8WDA0</accession>
<dbReference type="PROSITE" id="PS50932">
    <property type="entry name" value="HTH_LACI_2"/>
    <property type="match status" value="1"/>
</dbReference>
<keyword evidence="1" id="KW-0678">Repressor</keyword>
<evidence type="ECO:0000256" key="3">
    <source>
        <dbReference type="ARBA" id="ARBA00023125"/>
    </source>
</evidence>
<reference evidence="6 7" key="1">
    <citation type="submission" date="2019-11" db="EMBL/GenBank/DDBJ databases">
        <title>Complete genome sequence of Corynebacterium kalinowskii 1959, a novel Corynebacterium species isolated from soil of a small paddock in Vilsendorf, Germany.</title>
        <authorList>
            <person name="Schaffert L."/>
            <person name="Ruwe M."/>
            <person name="Milse J."/>
            <person name="Hanuschka K."/>
            <person name="Ortseifen V."/>
            <person name="Droste J."/>
            <person name="Brandt D."/>
            <person name="Schlueter L."/>
            <person name="Kutter Y."/>
            <person name="Vinke S."/>
            <person name="Viehoefer P."/>
            <person name="Jacob L."/>
            <person name="Luebke N.-C."/>
            <person name="Schulte-Berndt E."/>
            <person name="Hain C."/>
            <person name="Linder M."/>
            <person name="Schmidt P."/>
            <person name="Wollenschlaeger L."/>
            <person name="Luttermann T."/>
            <person name="Thieme E."/>
            <person name="Hassa J."/>
            <person name="Haak M."/>
            <person name="Wittchen M."/>
            <person name="Mentz A."/>
            <person name="Persicke M."/>
            <person name="Busche T."/>
            <person name="Ruckert C."/>
        </authorList>
    </citation>
    <scope>NUCLEOTIDE SEQUENCE [LARGE SCALE GENOMIC DNA]</scope>
    <source>
        <strain evidence="6 7">2039</strain>
    </source>
</reference>
<dbReference type="EMBL" id="CP046455">
    <property type="protein sequence ID" value="QGU07970.1"/>
    <property type="molecule type" value="Genomic_DNA"/>
</dbReference>
<dbReference type="InterPro" id="IPR000843">
    <property type="entry name" value="HTH_LacI"/>
</dbReference>
<keyword evidence="4" id="KW-0804">Transcription</keyword>
<feature type="domain" description="HTH lacI-type" evidence="5">
    <location>
        <begin position="13"/>
        <end position="67"/>
    </location>
</feature>
<keyword evidence="2" id="KW-0805">Transcription regulation</keyword>
<dbReference type="Pfam" id="PF13377">
    <property type="entry name" value="Peripla_BP_3"/>
    <property type="match status" value="1"/>
</dbReference>
<evidence type="ECO:0000313" key="7">
    <source>
        <dbReference type="Proteomes" id="UP000424462"/>
    </source>
</evidence>
<keyword evidence="7" id="KW-1185">Reference proteome</keyword>
<dbReference type="KEGG" id="cok:COCCU_10255"/>
<evidence type="ECO:0000259" key="5">
    <source>
        <dbReference type="PROSITE" id="PS50932"/>
    </source>
</evidence>
<dbReference type="Gene3D" id="3.40.50.2300">
    <property type="match status" value="2"/>
</dbReference>
<dbReference type="InterPro" id="IPR046335">
    <property type="entry name" value="LacI/GalR-like_sensor"/>
</dbReference>
<dbReference type="AlphaFoldDB" id="A0A6B8WDA0"/>
<dbReference type="SUPFAM" id="SSF53822">
    <property type="entry name" value="Periplasmic binding protein-like I"/>
    <property type="match status" value="1"/>
</dbReference>
<dbReference type="SMART" id="SM00354">
    <property type="entry name" value="HTH_LACI"/>
    <property type="match status" value="1"/>
</dbReference>
<sequence length="340" mass="36009">MTQPPHPRRAKPATLKEVAQLAGVSISTTSRALSGHSAISAGTAERVRAAAIELSYQPNAQARALRAARTSTIGLTIPSVINPYFAGLAAAVQHAASEASLSTILFTSEEDPEELAKALRVLAGHRVDGLLVVPHEENSEQLLELRNLGVPLVLVDRTLPDTEITSVSSDPTEGVTAAVRHLKERGHLSIGYLSGPVDTSTGRERLAAFHDACRAEGFGDQPVYPGGYEQREGYEGTRTLLAQGIRAIIAGDTMMSIGALEACHTLGVEVGRDIALVGFDDHPIFQLQPAPLTVIDQQVTELGIRAFEVLQHLIAGDTPPVSVRLPTKLKIRASTAGSAP</sequence>
<name>A0A6B8WDA0_9CORY</name>
<dbReference type="Gene3D" id="1.10.260.40">
    <property type="entry name" value="lambda repressor-like DNA-binding domains"/>
    <property type="match status" value="1"/>
</dbReference>
<dbReference type="InterPro" id="IPR010982">
    <property type="entry name" value="Lambda_DNA-bd_dom_sf"/>
</dbReference>
<dbReference type="SUPFAM" id="SSF47413">
    <property type="entry name" value="lambda repressor-like DNA-binding domains"/>
    <property type="match status" value="1"/>
</dbReference>
<evidence type="ECO:0000256" key="1">
    <source>
        <dbReference type="ARBA" id="ARBA00022491"/>
    </source>
</evidence>
<dbReference type="Proteomes" id="UP000424462">
    <property type="component" value="Chromosome"/>
</dbReference>
<evidence type="ECO:0000256" key="4">
    <source>
        <dbReference type="ARBA" id="ARBA00023163"/>
    </source>
</evidence>
<dbReference type="PANTHER" id="PTHR30146:SF148">
    <property type="entry name" value="HTH-TYPE TRANSCRIPTIONAL REPRESSOR PURR-RELATED"/>
    <property type="match status" value="1"/>
</dbReference>
<protein>
    <submittedName>
        <fullName evidence="6">Ribose operon repressor</fullName>
    </submittedName>
</protein>
<dbReference type="GO" id="GO:0003700">
    <property type="term" value="F:DNA-binding transcription factor activity"/>
    <property type="evidence" value="ECO:0007669"/>
    <property type="project" value="TreeGrafter"/>
</dbReference>
<evidence type="ECO:0000256" key="2">
    <source>
        <dbReference type="ARBA" id="ARBA00023015"/>
    </source>
</evidence>